<reference evidence="2" key="1">
    <citation type="submission" date="2014-01" db="EMBL/GenBank/DDBJ databases">
        <title>The genome of the white-rot fungus Pycnoporus cinnabarinus: a basidiomycete model with a versatile arsenal for lignocellulosic biomass breakdown.</title>
        <authorList>
            <person name="Levasseur A."/>
            <person name="Lomascolo A."/>
            <person name="Ruiz-Duenas F.J."/>
            <person name="Uzan E."/>
            <person name="Piumi F."/>
            <person name="Kues U."/>
            <person name="Ram A.F.J."/>
            <person name="Murat C."/>
            <person name="Haon M."/>
            <person name="Benoit I."/>
            <person name="Arfi Y."/>
            <person name="Chevret D."/>
            <person name="Drula E."/>
            <person name="Kwon M.J."/>
            <person name="Gouret P."/>
            <person name="Lesage-Meessen L."/>
            <person name="Lombard V."/>
            <person name="Mariette J."/>
            <person name="Noirot C."/>
            <person name="Park J."/>
            <person name="Patyshakuliyeva A."/>
            <person name="Wieneger R.A.B."/>
            <person name="Wosten H.A.B."/>
            <person name="Martin F."/>
            <person name="Coutinho P.M."/>
            <person name="de Vries R."/>
            <person name="Martinez A.T."/>
            <person name="Klopp C."/>
            <person name="Pontarotti P."/>
            <person name="Henrissat B."/>
            <person name="Record E."/>
        </authorList>
    </citation>
    <scope>NUCLEOTIDE SEQUENCE [LARGE SCALE GENOMIC DNA]</scope>
    <source>
        <strain evidence="2">BRFM137</strain>
    </source>
</reference>
<feature type="region of interest" description="Disordered" evidence="1">
    <location>
        <begin position="59"/>
        <end position="79"/>
    </location>
</feature>
<evidence type="ECO:0000313" key="3">
    <source>
        <dbReference type="Proteomes" id="UP000029665"/>
    </source>
</evidence>
<evidence type="ECO:0000313" key="2">
    <source>
        <dbReference type="EMBL" id="CDO78151.1"/>
    </source>
</evidence>
<dbReference type="OMA" id="ECEREHA"/>
<dbReference type="STRING" id="5643.A0A060SVG8"/>
<proteinExistence type="predicted"/>
<accession>A0A060SVG8</accession>
<protein>
    <submittedName>
        <fullName evidence="2">Uncharacterized protein</fullName>
    </submittedName>
</protein>
<dbReference type="OrthoDB" id="2669721at2759"/>
<name>A0A060SVG8_PYCCI</name>
<organism evidence="2 3">
    <name type="scientific">Pycnoporus cinnabarinus</name>
    <name type="common">Cinnabar-red polypore</name>
    <name type="synonym">Trametes cinnabarina</name>
    <dbReference type="NCBI Taxonomy" id="5643"/>
    <lineage>
        <taxon>Eukaryota</taxon>
        <taxon>Fungi</taxon>
        <taxon>Dikarya</taxon>
        <taxon>Basidiomycota</taxon>
        <taxon>Agaricomycotina</taxon>
        <taxon>Agaricomycetes</taxon>
        <taxon>Polyporales</taxon>
        <taxon>Polyporaceae</taxon>
        <taxon>Trametes</taxon>
    </lineage>
</organism>
<dbReference type="AlphaFoldDB" id="A0A060SVG8"/>
<sequence length="982" mass="110955">MSFLQLLVSTSLLDSPALFPLEFDGLDSSLDVLDVPSVGHVPQVHIPDARINCEPQNILHDTLLGSPPQSPPAEQADRPAEHLDIDPPVQGVDLQSAATEDAALPQARRKELHEQQAFITLLQEATLEKSGMDPEDIARLRDPPRELPDLADEPQLRLWLRTFLANGHSEDNYRANRDAINEYAPEADIPTYERMQHLVAQITGVVPLKTDMCIRSCLAFTGPFAHLDACPLCPTHEPRYKTQGKQQVARRTFSMLLFGPQMQHMYLSRQTAEDLGWRARVTEELLELLAAGQPLGDLQDFCWGSDYLEAVKNGSISTDDMLLLFSIDGAQLYESKMSDCWVYIWVIFELGPDKRYKKRYVLPGAVIPGPEKPKNIESFIFPGLYHIAALQREGLKIWDAFRERLFTSKPIIIFTTADGPGMSCINGLVGHSGAQGCRLYCLLRGRRKPRGSHYYPAMLKPLNYYERGCDHDDVSFETVLQARPGMSWSQSVESRYNINLARVLLSTSQAEYDRRRLETGISEPSIFSGLPRNFGIPRCFPGDIMHHISLNLGDLFIPLLRGTFRCDKTDNVDSWDWACLHSDEMWQAHGDLVAGASACLPASFGRFPRNPAEKIHSGYKAWEFQYYIFGLLPGLLWSIWTPHYHQHFCRLVLGVRTALQLTIPADQRRRAHHHLLEFVHGFETMYYQRRVDHLHFVRQSIHALIHLIPEQKRVGPGSLHSQWTIENYIGNITREIGSDKEPYANLAERATRRAETNVLLAMFPSFVPPEDVLPQGAVSLGDGYVLLRARDRAARPVKDLEAAAVVSYLASCGVDVAGWKPAVWKWAHLRLPSGQIARTAWKECEREHAGQSVRRARMVKLRNGDIAEVQYFFRVTLPDDIVKTLAMISTFSAPDPRILTETHDVLAVSQYQGSASRVVVNFKNIISVVGMVPLPPRPQEAIHPDSEALYSNRYFTVEKLSIDNSWIGREDAIEDVDEEEES</sequence>
<dbReference type="Proteomes" id="UP000029665">
    <property type="component" value="Unassembled WGS sequence"/>
</dbReference>
<gene>
    <name evidence="2" type="ORF">BN946_scf184658.g3</name>
</gene>
<evidence type="ECO:0000256" key="1">
    <source>
        <dbReference type="SAM" id="MobiDB-lite"/>
    </source>
</evidence>
<dbReference type="HOGENOM" id="CLU_007337_0_2_1"/>
<dbReference type="Pfam" id="PF02992">
    <property type="entry name" value="Transposase_21"/>
    <property type="match status" value="1"/>
</dbReference>
<comment type="caution">
    <text evidence="2">The sequence shown here is derived from an EMBL/GenBank/DDBJ whole genome shotgun (WGS) entry which is preliminary data.</text>
</comment>
<dbReference type="InterPro" id="IPR004242">
    <property type="entry name" value="Transposase_21"/>
</dbReference>
<dbReference type="EMBL" id="CCBP010000690">
    <property type="protein sequence ID" value="CDO78151.1"/>
    <property type="molecule type" value="Genomic_DNA"/>
</dbReference>
<keyword evidence="3" id="KW-1185">Reference proteome</keyword>